<organism evidence="3 4">
    <name type="scientific">Leptidea sinapis</name>
    <dbReference type="NCBI Taxonomy" id="189913"/>
    <lineage>
        <taxon>Eukaryota</taxon>
        <taxon>Metazoa</taxon>
        <taxon>Ecdysozoa</taxon>
        <taxon>Arthropoda</taxon>
        <taxon>Hexapoda</taxon>
        <taxon>Insecta</taxon>
        <taxon>Pterygota</taxon>
        <taxon>Neoptera</taxon>
        <taxon>Endopterygota</taxon>
        <taxon>Lepidoptera</taxon>
        <taxon>Glossata</taxon>
        <taxon>Ditrysia</taxon>
        <taxon>Papilionoidea</taxon>
        <taxon>Pieridae</taxon>
        <taxon>Dismorphiinae</taxon>
        <taxon>Leptidea</taxon>
    </lineage>
</organism>
<dbReference type="EMBL" id="FZQP02003222">
    <property type="protein sequence ID" value="VVC97538.1"/>
    <property type="molecule type" value="Genomic_DNA"/>
</dbReference>
<proteinExistence type="predicted"/>
<feature type="chain" id="PRO_5022741605" evidence="2">
    <location>
        <begin position="19"/>
        <end position="468"/>
    </location>
</feature>
<evidence type="ECO:0000256" key="2">
    <source>
        <dbReference type="SAM" id="SignalP"/>
    </source>
</evidence>
<feature type="compositionally biased region" description="Basic residues" evidence="1">
    <location>
        <begin position="456"/>
        <end position="468"/>
    </location>
</feature>
<evidence type="ECO:0000256" key="1">
    <source>
        <dbReference type="SAM" id="MobiDB-lite"/>
    </source>
</evidence>
<name>A0A5E4QKM1_9NEOP</name>
<keyword evidence="4" id="KW-1185">Reference proteome</keyword>
<dbReference type="Proteomes" id="UP000324832">
    <property type="component" value="Unassembled WGS sequence"/>
</dbReference>
<evidence type="ECO:0000313" key="4">
    <source>
        <dbReference type="Proteomes" id="UP000324832"/>
    </source>
</evidence>
<keyword evidence="2" id="KW-0732">Signal</keyword>
<evidence type="ECO:0000313" key="3">
    <source>
        <dbReference type="EMBL" id="VVC97538.1"/>
    </source>
</evidence>
<sequence>MLHFYYLFCVLIKDFVVGAGSDSEFQNKVNAYFKSANFDDFQKHWQKDRRSYENAIGLALKENYGFEGMNVYIRKSADSQRIASGFYFTDNVVGVALRDIYLIQMPHIEMPQVTFALASNAFRLEAGLSKVLIHSQYFMFRNYSVIQNGEPEQNFSPFALPRVDDRGQLAIVADDCMLVGYAITTLNGQSVSLGHDTFKVERCKFSIEISSFGMHDPPVIAPYFDEEQGKLIEKLITKPIRQELIPKLQAALLTYINTTVIFHDNLTKYRQRQRKLFKYISSFLTTITQKVNRGTAQTYQGVIDLRPLEVTWTAWEKERWRSERTTLMLKNIKLFGLDTLYTGHNGGAYKLDALNIAESLRYNFIQVQGKYFSKSVDERTVNTFVAEISDVTMNVEFDALISGHLLNEVSTVLTEHLLHQFKNCQNSHTHVRSMKKDLSPSGEGKVKDSGNIGRQKIGKLKKKKKGLP</sequence>
<feature type="signal peptide" evidence="2">
    <location>
        <begin position="1"/>
        <end position="18"/>
    </location>
</feature>
<feature type="region of interest" description="Disordered" evidence="1">
    <location>
        <begin position="429"/>
        <end position="468"/>
    </location>
</feature>
<protein>
    <submittedName>
        <fullName evidence="3">Uncharacterized protein</fullName>
    </submittedName>
</protein>
<gene>
    <name evidence="3" type="ORF">LSINAPIS_LOCUS8789</name>
</gene>
<reference evidence="3 4" key="1">
    <citation type="submission" date="2017-07" db="EMBL/GenBank/DDBJ databases">
        <authorList>
            <person name="Talla V."/>
            <person name="Backstrom N."/>
        </authorList>
    </citation>
    <scope>NUCLEOTIDE SEQUENCE [LARGE SCALE GENOMIC DNA]</scope>
</reference>
<feature type="compositionally biased region" description="Basic and acidic residues" evidence="1">
    <location>
        <begin position="434"/>
        <end position="448"/>
    </location>
</feature>
<dbReference type="AlphaFoldDB" id="A0A5E4QKM1"/>
<accession>A0A5E4QKM1</accession>